<comment type="catalytic activity">
    <reaction evidence="6">
        <text>2-(N(omega)-L-arginino)succinate = fumarate + L-arginine</text>
        <dbReference type="Rhea" id="RHEA:24020"/>
        <dbReference type="ChEBI" id="CHEBI:29806"/>
        <dbReference type="ChEBI" id="CHEBI:32682"/>
        <dbReference type="ChEBI" id="CHEBI:57472"/>
        <dbReference type="EC" id="4.3.2.1"/>
    </reaction>
</comment>
<evidence type="ECO:0000256" key="5">
    <source>
        <dbReference type="ARBA" id="ARBA00023239"/>
    </source>
</evidence>
<keyword evidence="10" id="KW-1185">Reference proteome</keyword>
<gene>
    <name evidence="6" type="primary">argH</name>
    <name evidence="9" type="ORF">J2S13_001397</name>
</gene>
<evidence type="ECO:0000256" key="2">
    <source>
        <dbReference type="ARBA" id="ARBA00012338"/>
    </source>
</evidence>
<dbReference type="GO" id="GO:0004056">
    <property type="term" value="F:argininosuccinate lyase activity"/>
    <property type="evidence" value="ECO:0007669"/>
    <property type="project" value="UniProtKB-UniRule"/>
</dbReference>
<feature type="domain" description="Argininosuccinate lyase C-terminal" evidence="8">
    <location>
        <begin position="364"/>
        <end position="432"/>
    </location>
</feature>
<evidence type="ECO:0000256" key="1">
    <source>
        <dbReference type="ARBA" id="ARBA00004941"/>
    </source>
</evidence>
<sequence length="456" mass="51684">MKKLWGGRFQKSAEKWVDEFGASISFDQELVFEDLEGSLAHVTMLGKCGILTNEEAEQIKAGLNKLKEKVLNEELSFSTDQEDIHLNLEKHLIDEIGPVGGKLHTGRSRNDQVATDMHLYLKKQVSFIIELIEKFQEVILKKAEVHVETLAPGYTHLQRAQPISFGHHLMAYFWMLQRDKERFQEGIKRTDVSPLGSGALAGTTFPIDRKLTASLLNFSSVYENSMDAVSDRDFILEFLSASSIMMMHLSRLAEEMILWSSQEFQFIEMDDTFSTGSSIMPQKKNPDMAELIRGKTGRVYGNLFSLLTVLKGLPLAYNKDMQEDKEGMFDTVHTVIGSLKIFTGMIETMKVNEKRLHDAVHHDFSNATELADYLATKGIPFREAHEIVGKLVLHCIHNQCYLADLSMEDLKEASQVIEEDIYEVLSPFQAVKRRNSLGGTGFEQVKQQIKTGQQLI</sequence>
<dbReference type="FunFam" id="1.20.200.10:FF:000002">
    <property type="entry name" value="Argininosuccinate lyase"/>
    <property type="match status" value="1"/>
</dbReference>
<dbReference type="PRINTS" id="PR00149">
    <property type="entry name" value="FUMRATELYASE"/>
</dbReference>
<dbReference type="Gene3D" id="1.10.40.30">
    <property type="entry name" value="Fumarase/aspartase (C-terminal domain)"/>
    <property type="match status" value="1"/>
</dbReference>
<evidence type="ECO:0000259" key="7">
    <source>
        <dbReference type="Pfam" id="PF00206"/>
    </source>
</evidence>
<dbReference type="InterPro" id="IPR000362">
    <property type="entry name" value="Fumarate_lyase_fam"/>
</dbReference>
<dbReference type="RefSeq" id="WP_307256996.1">
    <property type="nucleotide sequence ID" value="NZ_JAUSUC010000013.1"/>
</dbReference>
<dbReference type="AlphaFoldDB" id="A0AAJ1WJ19"/>
<organism evidence="9 10">
    <name type="scientific">Oikeobacillus pervagus</name>
    <dbReference type="NCBI Taxonomy" id="1325931"/>
    <lineage>
        <taxon>Bacteria</taxon>
        <taxon>Bacillati</taxon>
        <taxon>Bacillota</taxon>
        <taxon>Bacilli</taxon>
        <taxon>Bacillales</taxon>
        <taxon>Bacillaceae</taxon>
        <taxon>Oikeobacillus</taxon>
    </lineage>
</organism>
<dbReference type="InterPro" id="IPR008948">
    <property type="entry name" value="L-Aspartase-like"/>
</dbReference>
<keyword evidence="6" id="KW-0963">Cytoplasm</keyword>
<evidence type="ECO:0000256" key="6">
    <source>
        <dbReference type="HAMAP-Rule" id="MF_00006"/>
    </source>
</evidence>
<proteinExistence type="inferred from homology"/>
<dbReference type="PRINTS" id="PR00145">
    <property type="entry name" value="ARGSUCLYASE"/>
</dbReference>
<name>A0AAJ1WJ19_9BACI</name>
<dbReference type="PROSITE" id="PS00163">
    <property type="entry name" value="FUMARATE_LYASES"/>
    <property type="match status" value="1"/>
</dbReference>
<dbReference type="PANTHER" id="PTHR43814:SF1">
    <property type="entry name" value="ARGININOSUCCINATE LYASE"/>
    <property type="match status" value="1"/>
</dbReference>
<protein>
    <recommendedName>
        <fullName evidence="2 6">Argininosuccinate lyase</fullName>
        <shortName evidence="6">ASAL</shortName>
        <ecNumber evidence="2 6">4.3.2.1</ecNumber>
    </recommendedName>
    <alternativeName>
        <fullName evidence="6">Arginosuccinase</fullName>
    </alternativeName>
</protein>
<dbReference type="SUPFAM" id="SSF48557">
    <property type="entry name" value="L-aspartase-like"/>
    <property type="match status" value="1"/>
</dbReference>
<reference evidence="9" key="1">
    <citation type="submission" date="2023-07" db="EMBL/GenBank/DDBJ databases">
        <title>Genomic Encyclopedia of Type Strains, Phase IV (KMG-IV): sequencing the most valuable type-strain genomes for metagenomic binning, comparative biology and taxonomic classification.</title>
        <authorList>
            <person name="Goeker M."/>
        </authorList>
    </citation>
    <scope>NUCLEOTIDE SEQUENCE</scope>
    <source>
        <strain evidence="9">DSM 23947</strain>
    </source>
</reference>
<keyword evidence="3 6" id="KW-0055">Arginine biosynthesis</keyword>
<evidence type="ECO:0000313" key="9">
    <source>
        <dbReference type="EMBL" id="MDQ0214998.1"/>
    </source>
</evidence>
<comment type="subcellular location">
    <subcellularLocation>
        <location evidence="6">Cytoplasm</location>
    </subcellularLocation>
</comment>
<dbReference type="Proteomes" id="UP001237207">
    <property type="component" value="Unassembled WGS sequence"/>
</dbReference>
<feature type="domain" description="Fumarate lyase N-terminal" evidence="7">
    <location>
        <begin position="7"/>
        <end position="301"/>
    </location>
</feature>
<dbReference type="Gene3D" id="1.10.275.10">
    <property type="entry name" value="Fumarase/aspartase (N-terminal domain)"/>
    <property type="match status" value="1"/>
</dbReference>
<dbReference type="FunFam" id="1.10.40.30:FF:000001">
    <property type="entry name" value="Argininosuccinate lyase"/>
    <property type="match status" value="1"/>
</dbReference>
<evidence type="ECO:0000256" key="3">
    <source>
        <dbReference type="ARBA" id="ARBA00022571"/>
    </source>
</evidence>
<comment type="caution">
    <text evidence="9">The sequence shown here is derived from an EMBL/GenBank/DDBJ whole genome shotgun (WGS) entry which is preliminary data.</text>
</comment>
<comment type="similarity">
    <text evidence="6">Belongs to the lyase 1 family. Argininosuccinate lyase subfamily.</text>
</comment>
<dbReference type="PANTHER" id="PTHR43814">
    <property type="entry name" value="ARGININOSUCCINATE LYASE"/>
    <property type="match status" value="1"/>
</dbReference>
<dbReference type="InterPro" id="IPR024083">
    <property type="entry name" value="Fumarase/histidase_N"/>
</dbReference>
<dbReference type="EC" id="4.3.2.1" evidence="2 6"/>
<dbReference type="CDD" id="cd01359">
    <property type="entry name" value="Argininosuccinate_lyase"/>
    <property type="match status" value="1"/>
</dbReference>
<accession>A0AAJ1WJ19</accession>
<dbReference type="FunFam" id="1.10.275.10:FF:000002">
    <property type="entry name" value="Argininosuccinate lyase"/>
    <property type="match status" value="1"/>
</dbReference>
<dbReference type="GO" id="GO:0042450">
    <property type="term" value="P:L-arginine biosynthetic process via ornithine"/>
    <property type="evidence" value="ECO:0007669"/>
    <property type="project" value="UniProtKB-UniRule"/>
</dbReference>
<dbReference type="Pfam" id="PF00206">
    <property type="entry name" value="Lyase_1"/>
    <property type="match status" value="1"/>
</dbReference>
<dbReference type="EMBL" id="JAUSUC010000013">
    <property type="protein sequence ID" value="MDQ0214998.1"/>
    <property type="molecule type" value="Genomic_DNA"/>
</dbReference>
<comment type="pathway">
    <text evidence="1 6">Amino-acid biosynthesis; L-arginine biosynthesis; L-arginine from L-ornithine and carbamoyl phosphate: step 3/3.</text>
</comment>
<dbReference type="GO" id="GO:0005829">
    <property type="term" value="C:cytosol"/>
    <property type="evidence" value="ECO:0007669"/>
    <property type="project" value="TreeGrafter"/>
</dbReference>
<keyword evidence="5 6" id="KW-0456">Lyase</keyword>
<dbReference type="InterPro" id="IPR029419">
    <property type="entry name" value="Arg_succ_lyase_C"/>
</dbReference>
<keyword evidence="4 6" id="KW-0028">Amino-acid biosynthesis</keyword>
<dbReference type="NCBIfam" id="TIGR00838">
    <property type="entry name" value="argH"/>
    <property type="match status" value="1"/>
</dbReference>
<evidence type="ECO:0000313" key="10">
    <source>
        <dbReference type="Proteomes" id="UP001237207"/>
    </source>
</evidence>
<dbReference type="InterPro" id="IPR009049">
    <property type="entry name" value="Argininosuccinate_lyase"/>
</dbReference>
<dbReference type="Pfam" id="PF14698">
    <property type="entry name" value="ASL_C2"/>
    <property type="match status" value="1"/>
</dbReference>
<evidence type="ECO:0000259" key="8">
    <source>
        <dbReference type="Pfam" id="PF14698"/>
    </source>
</evidence>
<dbReference type="InterPro" id="IPR020557">
    <property type="entry name" value="Fumarate_lyase_CS"/>
</dbReference>
<dbReference type="InterPro" id="IPR022761">
    <property type="entry name" value="Fumarate_lyase_N"/>
</dbReference>
<evidence type="ECO:0000256" key="4">
    <source>
        <dbReference type="ARBA" id="ARBA00022605"/>
    </source>
</evidence>
<dbReference type="HAMAP" id="MF_00006">
    <property type="entry name" value="Arg_succ_lyase"/>
    <property type="match status" value="1"/>
</dbReference>
<dbReference type="Gene3D" id="1.20.200.10">
    <property type="entry name" value="Fumarase/aspartase (Central domain)"/>
    <property type="match status" value="1"/>
</dbReference>